<dbReference type="Proteomes" id="UP001180081">
    <property type="component" value="Unassembled WGS sequence"/>
</dbReference>
<feature type="region of interest" description="Disordered" evidence="1">
    <location>
        <begin position="246"/>
        <end position="277"/>
    </location>
</feature>
<dbReference type="RefSeq" id="WP_290334046.1">
    <property type="nucleotide sequence ID" value="NZ_JAUFPU010000018.1"/>
</dbReference>
<sequence>MAWKDQLQDARFRGQVFDCVSVEDRYRRRVARHPYPYVAGEDVEDLGRDSQEINIKAVFFGDDYLARLQQFINVLEMPDAGELVHPVFGVVNPAQLLDWSIKHDADDVDYAIIELQFIRATPAEAIFASAVPSNRTAMLSDAANNVRSVAINTFAKATHKLTGLKGAIARANALRGALAATLGKLRNMVRNVVGDLDMLADLPRSFAMALVAGLAGLVDIRSFDKAHLTSDWKALSRTFGDLVRTPAESTDLPSPLDRLSGTPTGEVPAVAGGKPLQPGAAAPVVEGGTGTAPANGDTRTATDVAMGTVADDIGRTTALMQSLVTAQLAEVAASILAGEVESPSLSTAEVERIANDTRQAAETAIMLHRAYQPADDARPVIEALRTIAYECQEAARAVIHARPPLIRRTVPAQTNLHLLAFHWYGDYTRAAELARLNPRLTQPNFVQAGEVLNAYAQ</sequence>
<protein>
    <submittedName>
        <fullName evidence="3">DNA circularization N-terminal domain-containing protein</fullName>
    </submittedName>
</protein>
<reference evidence="3" key="2">
    <citation type="submission" date="2023-06" db="EMBL/GenBank/DDBJ databases">
        <authorList>
            <person name="Lucena T."/>
            <person name="Sun Q."/>
        </authorList>
    </citation>
    <scope>NUCLEOTIDE SEQUENCE</scope>
    <source>
        <strain evidence="3">CECT 7703</strain>
    </source>
</reference>
<name>A0ABT8BAU3_9NEIS</name>
<accession>A0ABT8BAU3</accession>
<dbReference type="InterPro" id="IPR009826">
    <property type="entry name" value="DNA_circ_N"/>
</dbReference>
<comment type="caution">
    <text evidence="3">The sequence shown here is derived from an EMBL/GenBank/DDBJ whole genome shotgun (WGS) entry which is preliminary data.</text>
</comment>
<feature type="domain" description="DNA circulation N-terminal" evidence="2">
    <location>
        <begin position="7"/>
        <end position="91"/>
    </location>
</feature>
<evidence type="ECO:0000313" key="3">
    <source>
        <dbReference type="EMBL" id="MDN3578716.1"/>
    </source>
</evidence>
<evidence type="ECO:0000259" key="2">
    <source>
        <dbReference type="Pfam" id="PF07157"/>
    </source>
</evidence>
<keyword evidence="4" id="KW-1185">Reference proteome</keyword>
<reference evidence="3" key="1">
    <citation type="journal article" date="2014" name="Int. J. Syst. Evol. Microbiol.">
        <title>Complete genome of a new Firmicutes species belonging to the dominant human colonic microbiota ('Ruminococcus bicirculans') reveals two chromosomes and a selective capacity to utilize plant glucans.</title>
        <authorList>
            <consortium name="NISC Comparative Sequencing Program"/>
            <person name="Wegmann U."/>
            <person name="Louis P."/>
            <person name="Goesmann A."/>
            <person name="Henrissat B."/>
            <person name="Duncan S.H."/>
            <person name="Flint H.J."/>
        </authorList>
    </citation>
    <scope>NUCLEOTIDE SEQUENCE</scope>
    <source>
        <strain evidence="3">CECT 7703</strain>
    </source>
</reference>
<dbReference type="EMBL" id="JAUFPU010000018">
    <property type="protein sequence ID" value="MDN3578716.1"/>
    <property type="molecule type" value="Genomic_DNA"/>
</dbReference>
<evidence type="ECO:0000256" key="1">
    <source>
        <dbReference type="SAM" id="MobiDB-lite"/>
    </source>
</evidence>
<gene>
    <name evidence="3" type="ORF">QWZ03_18270</name>
</gene>
<organism evidence="3 4">
    <name type="scientific">Chitinimonas viridis</name>
    <dbReference type="NCBI Taxonomy" id="664880"/>
    <lineage>
        <taxon>Bacteria</taxon>
        <taxon>Pseudomonadati</taxon>
        <taxon>Pseudomonadota</taxon>
        <taxon>Betaproteobacteria</taxon>
        <taxon>Neisseriales</taxon>
        <taxon>Chitinibacteraceae</taxon>
        <taxon>Chitinimonas</taxon>
    </lineage>
</organism>
<proteinExistence type="predicted"/>
<dbReference type="Pfam" id="PF07157">
    <property type="entry name" value="DNA_circ_N"/>
    <property type="match status" value="1"/>
</dbReference>
<evidence type="ECO:0000313" key="4">
    <source>
        <dbReference type="Proteomes" id="UP001180081"/>
    </source>
</evidence>